<dbReference type="PROSITE" id="PS50082">
    <property type="entry name" value="WD_REPEATS_2"/>
    <property type="match status" value="2"/>
</dbReference>
<reference evidence="4 5" key="1">
    <citation type="submission" date="2012-05" db="EMBL/GenBank/DDBJ databases">
        <title>Recombination and specialization in a pathogen metapopulation.</title>
        <authorList>
            <person name="Gardiner A."/>
            <person name="Kemen E."/>
            <person name="Schultz-Larsen T."/>
            <person name="MacLean D."/>
            <person name="Van Oosterhout C."/>
            <person name="Jones J.D.G."/>
        </authorList>
    </citation>
    <scope>NUCLEOTIDE SEQUENCE [LARGE SCALE GENOMIC DNA]</scope>
    <source>
        <strain evidence="4 5">Ac Nc2</strain>
    </source>
</reference>
<dbReference type="InterPro" id="IPR001680">
    <property type="entry name" value="WD40_rpt"/>
</dbReference>
<keyword evidence="1 3" id="KW-0853">WD repeat</keyword>
<feature type="repeat" description="WD" evidence="3">
    <location>
        <begin position="262"/>
        <end position="296"/>
    </location>
</feature>
<dbReference type="SUPFAM" id="SSF50978">
    <property type="entry name" value="WD40 repeat-like"/>
    <property type="match status" value="2"/>
</dbReference>
<accession>A0A024FZ66</accession>
<dbReference type="Gene3D" id="2.130.10.10">
    <property type="entry name" value="YVTN repeat-like/Quinoprotein amine dehydrogenase"/>
    <property type="match status" value="3"/>
</dbReference>
<dbReference type="OrthoDB" id="6262491at2759"/>
<sequence length="1000" mass="112852">MNALIDVECEFADHNAAIHTMCFNERQNTFVSCDPNVLRLWKAGQMPGGSSMDGHSCRATQLRRVKLPSRTNCHIQAIVYIESRDLYIASAQDGTFRVYDNMLEELTSIHTSRGHIQCLAFDSKHQLLIAGGLDGCTAWRVRESTQDAGFNPLYELFRLDTYFKSSCKHLQAHLANSDRLWITFLKIDTHENKLFTLCKEHVEIFDTEDGRLDETLYNFYAKDLGALSSLALIRKAQMMVLGTSNGAIMIVSIHPTSVLNVFREHGGAVTSMMVHYGSSFLLSCSLDGTIRVWDLELRQHVHCLTTNEHMYELGGCNGSSSSRFYTRFRNSIRVYRIYSAVREFFSSLARITRIERVSVSFLASKAIRERNEMECDHKALVLIAAADNTIHILDGERTRQAPLYSWIPGSKSLEIIDVSLHVETRHLFLLHRNQTIAMTDTQQPNIDNTRNIYRLIDCSLNPAARNGVRMISPTRPMECDIPAEIRSARRGRDSFLFANLTPEGNVQCLCCLLFTPILETHIQKPMWRNDTVDAKNSFRADEILFCTSHNRQSLVRPRVTWEERRMAGVRAPLEWIVCGTSSGELVFWNTECEPIDCMLPSAIVKRVHKDPVTYITASIATPCMVSCDTSHQYYIWHLQPSFDLKQIVSFQPANPFSCIGFSPISESMVAGYDDGLVLMIEYSELREAKAVDDVARFQIASELTPADEDHDTTVVAVDFLDEKAIFITASADAILKIWSSQKVLLRQLMTAMAVSSVRFINTRGDLLVASEKRAYTLIQDEIIPDHVRVMTLEQIGIAKERRRCELKREFATDEMDQKVAQVDAPVPEMEKIANTAILSSSTSKQFQSLCMEHVKYHLASLETPILRHASIETGPLNADVITCKQVSANMGEAESIVQEQRITSDDVKVPSQTSIRLASSIEKSGSIKPRQQTLSASEKMAKCDSDNSKLAFKPKECIHLPHLPSSNCKKQNSIHVKTPRILWNAIGGNQRRSIASFRQS</sequence>
<dbReference type="SMART" id="SM00320">
    <property type="entry name" value="WD40"/>
    <property type="match status" value="8"/>
</dbReference>
<evidence type="ECO:0000256" key="1">
    <source>
        <dbReference type="ARBA" id="ARBA00022574"/>
    </source>
</evidence>
<proteinExistence type="predicted"/>
<evidence type="ECO:0000313" key="5">
    <source>
        <dbReference type="Proteomes" id="UP000053237"/>
    </source>
</evidence>
<dbReference type="InterPro" id="IPR015943">
    <property type="entry name" value="WD40/YVTN_repeat-like_dom_sf"/>
</dbReference>
<evidence type="ECO:0000256" key="3">
    <source>
        <dbReference type="PROSITE-ProRule" id="PRU00221"/>
    </source>
</evidence>
<name>A0A024FZ66_9STRA</name>
<dbReference type="InterPro" id="IPR019775">
    <property type="entry name" value="WD40_repeat_CS"/>
</dbReference>
<dbReference type="STRING" id="65357.A0A024FZ66"/>
<dbReference type="PROSITE" id="PS50294">
    <property type="entry name" value="WD_REPEATS_REGION"/>
    <property type="match status" value="2"/>
</dbReference>
<evidence type="ECO:0000313" key="4">
    <source>
        <dbReference type="EMBL" id="CCI39603.1"/>
    </source>
</evidence>
<comment type="caution">
    <text evidence="4">The sequence shown here is derived from an EMBL/GenBank/DDBJ whole genome shotgun (WGS) entry which is preliminary data.</text>
</comment>
<gene>
    <name evidence="4" type="ORF">BN9_003860</name>
</gene>
<dbReference type="PANTHER" id="PTHR45532:SF1">
    <property type="entry name" value="WD REPEAT-CONTAINING PROTEIN 97"/>
    <property type="match status" value="1"/>
</dbReference>
<dbReference type="AlphaFoldDB" id="A0A024FZ66"/>
<organism evidence="4 5">
    <name type="scientific">Albugo candida</name>
    <dbReference type="NCBI Taxonomy" id="65357"/>
    <lineage>
        <taxon>Eukaryota</taxon>
        <taxon>Sar</taxon>
        <taxon>Stramenopiles</taxon>
        <taxon>Oomycota</taxon>
        <taxon>Peronosporomycetes</taxon>
        <taxon>Albuginales</taxon>
        <taxon>Albuginaceae</taxon>
        <taxon>Albugo</taxon>
    </lineage>
</organism>
<dbReference type="PROSITE" id="PS00678">
    <property type="entry name" value="WD_REPEATS_1"/>
    <property type="match status" value="1"/>
</dbReference>
<dbReference type="InParanoid" id="A0A024FZ66"/>
<evidence type="ECO:0000256" key="2">
    <source>
        <dbReference type="ARBA" id="ARBA00022737"/>
    </source>
</evidence>
<keyword evidence="5" id="KW-1185">Reference proteome</keyword>
<dbReference type="Pfam" id="PF00400">
    <property type="entry name" value="WD40"/>
    <property type="match status" value="3"/>
</dbReference>
<protein>
    <submittedName>
        <fullName evidence="4">Uncharacterized protein</fullName>
    </submittedName>
</protein>
<dbReference type="PANTHER" id="PTHR45532">
    <property type="entry name" value="WD REPEAT-CONTAINING PROTEIN 97"/>
    <property type="match status" value="1"/>
</dbReference>
<feature type="repeat" description="WD" evidence="3">
    <location>
        <begin position="707"/>
        <end position="739"/>
    </location>
</feature>
<dbReference type="Proteomes" id="UP000053237">
    <property type="component" value="Unassembled WGS sequence"/>
</dbReference>
<dbReference type="InterPro" id="IPR036322">
    <property type="entry name" value="WD40_repeat_dom_sf"/>
</dbReference>
<keyword evidence="2" id="KW-0677">Repeat</keyword>
<dbReference type="EMBL" id="CAIX01000002">
    <property type="protein sequence ID" value="CCI39603.1"/>
    <property type="molecule type" value="Genomic_DNA"/>
</dbReference>